<gene>
    <name evidence="4" type="ORF">SDC9_49579</name>
</gene>
<evidence type="ECO:0000313" key="4">
    <source>
        <dbReference type="EMBL" id="MPM03314.1"/>
    </source>
</evidence>
<feature type="coiled-coil region" evidence="1">
    <location>
        <begin position="752"/>
        <end position="785"/>
    </location>
</feature>
<dbReference type="Pfam" id="PF20155">
    <property type="entry name" value="TMP_3"/>
    <property type="match status" value="1"/>
</dbReference>
<feature type="domain" description="Tape measure protein N-terminal" evidence="3">
    <location>
        <begin position="106"/>
        <end position="288"/>
    </location>
</feature>
<dbReference type="InterPro" id="IPR013491">
    <property type="entry name" value="Tape_meas_N"/>
</dbReference>
<feature type="region of interest" description="Disordered" evidence="2">
    <location>
        <begin position="1236"/>
        <end position="1255"/>
    </location>
</feature>
<evidence type="ECO:0000259" key="3">
    <source>
        <dbReference type="Pfam" id="PF20155"/>
    </source>
</evidence>
<feature type="compositionally biased region" description="Low complexity" evidence="2">
    <location>
        <begin position="1236"/>
        <end position="1253"/>
    </location>
</feature>
<reference evidence="4" key="1">
    <citation type="submission" date="2019-08" db="EMBL/GenBank/DDBJ databases">
        <authorList>
            <person name="Kucharzyk K."/>
            <person name="Murdoch R.W."/>
            <person name="Higgins S."/>
            <person name="Loffler F."/>
        </authorList>
    </citation>
    <scope>NUCLEOTIDE SEQUENCE</scope>
</reference>
<sequence length="1339" mass="146171">MAGIYFKVQADFEKIIKLRKEILGLTGELEKLDKVSAPREFKALEAQIRANTLEMEKLSRSLAENQSKLRSTGSEADELTGSLGNVKNAAMLALTALGGGNLLNDVVRVRGEFQQLEISLETILSNKEKADKLMAEVVEFAAKTPFNLADVATGTKQLLAYGSQASNVIDELKMIGDVASGTSQPIGDLIYLYGTLQTQGRAFAMDIRQFTGRGVPMLEELSKVLHVSTSEVNDMVSSGKVGFPQIQEAFKNMTSEGGKFFNLTSRNAESLTGLLSNMQDAWQSVLNNEGKKSQGLLSSGIKGVTEELQDYEKYLNVLKALIAAYGTYKGIVMATYVIQKASLALDAAKAFNATTAALTRTTQAQILLNKALGANPYAKLAGLVMLAASALYLFNQRTDDTANLSKKTAESIASEKAELQVLLGIAKNENSLKGDRLDAIKKLNQISPEYLGNLSLENIATQDAAKSIDDYTKALEKNAKMKAAQDLISEKQRKVLENDTKIAEVQSFYDKTPAGSESRGVYGGKIGRLQAENKQLQIEIDKILKLTQEGSVDTKKETVLSNITDETKNAVANLSKLKKELSDLRSGKAPSENYKKAIEDKKTEIESAEKTLELLTGKKTSKNTDSNKFVLDSDTKLIAARIALMEEGAEKMIAQAKVNHRESLDQIDKEEKEKLDKYKEYIEKGGSPIKGAEEQIKSTASGLREAAAQQEAKDIADIQKKEAETTALLWKETSSRFASELDKQLAELDTYYAEAIKKAKDNQSLIEQLNKNKTKDQNIARLNNQLYAVGFNEEISLNKNESSNTGMYELLEREKTSIMKKYALERISILRQMGTEQANADADVLQSLVGKYDSILSKAKPIKSLVDEKVFKAVQNHFVKLGNSEKEASEKTENFFQKFTDGGATAADAVGLLQGAFGGLSEEADMAMEAASNIAQGFATGGPVGGIIAAGQEALKLTVKLITARKEIDKSMIEGYKAYIEVIDQLIDRQVESLETLGGAEFTATIKKVLANIRSEIGRNREMLFEAQKAGSGMFSHSDGYKANKILSDNLKLLKESGIAKTDLNKMNSDELIKLRDIADVWSKLPGEIRAYIDDLAASKDKLKELNEQLQDMLLGFDTSSISDAIVESFTDPQIDNAMADLSGKIDDFISGIMKNLLANLLLATPIKAAINQLMKGLAVYDKDGNITGFKNVSDIEKGVLSNFKNTIESLSQGFGETWKSLSSELLNAGIDINSQGSSSQSASSKGFQSMSQDTGSELNGRFTALQMSGEIISKQAESQTGLLNSLDMNVKEIKDASFELRDLHMQSVVHLAAINKSTSVLPEMADDIKKVVRNTENL</sequence>
<accession>A0A644WM48</accession>
<dbReference type="EMBL" id="VSSQ01000942">
    <property type="protein sequence ID" value="MPM03314.1"/>
    <property type="molecule type" value="Genomic_DNA"/>
</dbReference>
<keyword evidence="1" id="KW-0175">Coiled coil</keyword>
<proteinExistence type="predicted"/>
<name>A0A644WM48_9ZZZZ</name>
<evidence type="ECO:0000256" key="1">
    <source>
        <dbReference type="SAM" id="Coils"/>
    </source>
</evidence>
<organism evidence="4">
    <name type="scientific">bioreactor metagenome</name>
    <dbReference type="NCBI Taxonomy" id="1076179"/>
    <lineage>
        <taxon>unclassified sequences</taxon>
        <taxon>metagenomes</taxon>
        <taxon>ecological metagenomes</taxon>
    </lineage>
</organism>
<feature type="coiled-coil region" evidence="1">
    <location>
        <begin position="653"/>
        <end position="684"/>
    </location>
</feature>
<protein>
    <recommendedName>
        <fullName evidence="3">Tape measure protein N-terminal domain-containing protein</fullName>
    </recommendedName>
</protein>
<feature type="coiled-coil region" evidence="1">
    <location>
        <begin position="1089"/>
        <end position="1116"/>
    </location>
</feature>
<feature type="coiled-coil region" evidence="1">
    <location>
        <begin position="526"/>
        <end position="618"/>
    </location>
</feature>
<evidence type="ECO:0000256" key="2">
    <source>
        <dbReference type="SAM" id="MobiDB-lite"/>
    </source>
</evidence>
<comment type="caution">
    <text evidence="4">The sequence shown here is derived from an EMBL/GenBank/DDBJ whole genome shotgun (WGS) entry which is preliminary data.</text>
</comment>